<evidence type="ECO:0000313" key="1">
    <source>
        <dbReference type="EMBL" id="KAK1145769.1"/>
    </source>
</evidence>
<comment type="caution">
    <text evidence="1">The sequence shown here is derived from an EMBL/GenBank/DDBJ whole genome shotgun (WGS) entry which is preliminary data.</text>
</comment>
<proteinExistence type="predicted"/>
<keyword evidence="1" id="KW-0645">Protease</keyword>
<keyword evidence="1" id="KW-0378">Hydrolase</keyword>
<protein>
    <submittedName>
        <fullName evidence="1">Protease B nonderepressible form</fullName>
    </submittedName>
</protein>
<sequence length="528" mass="58272">MRRRITFVQRPDSPFDLNQAQLSKDALSVRQVLAAREERVTLGVEEVGEEKIRNVLEQAHQLHVRWASEEVFDAVTPFSSRVAPGLHVLWTPREGGGETHSLCALLKEVFDDGLKCSSPETSFVTPPVLSTRFAATAAYQYHALLPSLDNLISYIQKNLCVGSGSDECLRQAASLASADSLDINYDSISHALTLTGYWSRSPNGGWTEQIRKPVAGAGQVEVGLLSTDKAVEPEEIKMGGLLGVVGSDDKLKPTLFSFPSRHHSLPNEATYSVSFPAPTGLHPTMTISIPRSGLEPPPAPADATCALHTYLTLPSTIFGDKYQLATTDPLFLNSHHLKTLRAVAGETDLEAPDWFVPGWGSNWLLELATPDQADQIQDQQGDWNVTIPLHLRYLRPSESGYRTASVPWPVVFWACTTEEGTKMGTNPFDRVNLGWEGLFGPRTMFYQLTPHPKGGDQENHRHRLVEDLDVPVLQLKEDAFFQGRTIELGTVVVVTLGLLWVLWRLGLVVRSSTGQRGTARADQRKKAQ</sequence>
<reference evidence="1 2" key="1">
    <citation type="journal article" date="2023" name="ACS Omega">
        <title>Identification of the Neoaspergillic Acid Biosynthesis Gene Cluster by Establishing an In Vitro CRISPR-Ribonucleoprotein Genetic System in Aspergillus melleus.</title>
        <authorList>
            <person name="Yuan B."/>
            <person name="Grau M.F."/>
            <person name="Murata R.M."/>
            <person name="Torok T."/>
            <person name="Venkateswaran K."/>
            <person name="Stajich J.E."/>
            <person name="Wang C.C.C."/>
        </authorList>
    </citation>
    <scope>NUCLEOTIDE SEQUENCE [LARGE SCALE GENOMIC DNA]</scope>
    <source>
        <strain evidence="1 2">IMV 1140</strain>
    </source>
</reference>
<name>A0ACC3B652_9EURO</name>
<accession>A0ACC3B652</accession>
<evidence type="ECO:0000313" key="2">
    <source>
        <dbReference type="Proteomes" id="UP001177260"/>
    </source>
</evidence>
<organism evidence="1 2">
    <name type="scientific">Aspergillus melleus</name>
    <dbReference type="NCBI Taxonomy" id="138277"/>
    <lineage>
        <taxon>Eukaryota</taxon>
        <taxon>Fungi</taxon>
        <taxon>Dikarya</taxon>
        <taxon>Ascomycota</taxon>
        <taxon>Pezizomycotina</taxon>
        <taxon>Eurotiomycetes</taxon>
        <taxon>Eurotiomycetidae</taxon>
        <taxon>Eurotiales</taxon>
        <taxon>Aspergillaceae</taxon>
        <taxon>Aspergillus</taxon>
        <taxon>Aspergillus subgen. Circumdati</taxon>
    </lineage>
</organism>
<dbReference type="EMBL" id="JAOPJF010000022">
    <property type="protein sequence ID" value="KAK1145769.1"/>
    <property type="molecule type" value="Genomic_DNA"/>
</dbReference>
<dbReference type="Proteomes" id="UP001177260">
    <property type="component" value="Unassembled WGS sequence"/>
</dbReference>
<gene>
    <name evidence="1" type="primary">PBN1</name>
    <name evidence="1" type="ORF">N8T08_004010</name>
</gene>
<keyword evidence="2" id="KW-1185">Reference proteome</keyword>